<evidence type="ECO:0000256" key="1">
    <source>
        <dbReference type="SAM" id="MobiDB-lite"/>
    </source>
</evidence>
<evidence type="ECO:0000313" key="4">
    <source>
        <dbReference type="Proteomes" id="UP001610334"/>
    </source>
</evidence>
<feature type="signal peptide" evidence="2">
    <location>
        <begin position="1"/>
        <end position="23"/>
    </location>
</feature>
<feature type="region of interest" description="Disordered" evidence="1">
    <location>
        <begin position="352"/>
        <end position="414"/>
    </location>
</feature>
<evidence type="ECO:0000256" key="2">
    <source>
        <dbReference type="SAM" id="SignalP"/>
    </source>
</evidence>
<name>A0ABR4H845_9EURO</name>
<keyword evidence="4" id="KW-1185">Reference proteome</keyword>
<gene>
    <name evidence="3" type="ORF">BJX63DRAFT_433795</name>
</gene>
<feature type="compositionally biased region" description="Acidic residues" evidence="1">
    <location>
        <begin position="361"/>
        <end position="380"/>
    </location>
</feature>
<accession>A0ABR4H845</accession>
<organism evidence="3 4">
    <name type="scientific">Aspergillus granulosus</name>
    <dbReference type="NCBI Taxonomy" id="176169"/>
    <lineage>
        <taxon>Eukaryota</taxon>
        <taxon>Fungi</taxon>
        <taxon>Dikarya</taxon>
        <taxon>Ascomycota</taxon>
        <taxon>Pezizomycotina</taxon>
        <taxon>Eurotiomycetes</taxon>
        <taxon>Eurotiomycetidae</taxon>
        <taxon>Eurotiales</taxon>
        <taxon>Aspergillaceae</taxon>
        <taxon>Aspergillus</taxon>
        <taxon>Aspergillus subgen. Nidulantes</taxon>
    </lineage>
</organism>
<keyword evidence="2" id="KW-0732">Signal</keyword>
<dbReference type="EMBL" id="JBFXLT010000064">
    <property type="protein sequence ID" value="KAL2810973.1"/>
    <property type="molecule type" value="Genomic_DNA"/>
</dbReference>
<proteinExistence type="predicted"/>
<comment type="caution">
    <text evidence="3">The sequence shown here is derived from an EMBL/GenBank/DDBJ whole genome shotgun (WGS) entry which is preliminary data.</text>
</comment>
<feature type="compositionally biased region" description="Low complexity" evidence="1">
    <location>
        <begin position="387"/>
        <end position="398"/>
    </location>
</feature>
<sequence>MRYTTVSLANALAVLPLSLGTLAQDCKTAEDTITVSTPEDLDIFRGSCTTITGNIEISASYVDDFILEGVTDVVGNISIPDSTNPGTLGAFTVPDLVNVGAIILHQAIEINLPNLERAGDILLNPWLSGEVNLRSLREVDNVWVYGGWRSVDLSSLETVHGKLEFSRPKSDSIFPADQVAPLEINLPALKTAKELDVGGYATSFSAPDLEALGDPDSEYPYSLLVAIRNHIEVEFPKLQTLVGGNTMILGNIARISLPALAETSEVFEFNTETPVEIYSTIETATQFRLWGKIKSIELPNMVDLGSISFAEEIRPCNETLVKLWEAVPSHGPPGHESSWYWRCWREDLPEDTTDTLSAAGDTDDDTDDDDEPAGAEEDIADTTTLPESDSGSESGLGEEAADGPGSEEAVPGDTGAFLAPPRLCGLVMLLSAVVVSFA</sequence>
<protein>
    <submittedName>
        <fullName evidence="3">Uncharacterized protein</fullName>
    </submittedName>
</protein>
<dbReference type="Proteomes" id="UP001610334">
    <property type="component" value="Unassembled WGS sequence"/>
</dbReference>
<reference evidence="3 4" key="1">
    <citation type="submission" date="2024-07" db="EMBL/GenBank/DDBJ databases">
        <title>Section-level genome sequencing and comparative genomics of Aspergillus sections Usti and Cavernicolus.</title>
        <authorList>
            <consortium name="Lawrence Berkeley National Laboratory"/>
            <person name="Nybo J.L."/>
            <person name="Vesth T.C."/>
            <person name="Theobald S."/>
            <person name="Frisvad J.C."/>
            <person name="Larsen T.O."/>
            <person name="Kjaerboelling I."/>
            <person name="Rothschild-Mancinelli K."/>
            <person name="Lyhne E.K."/>
            <person name="Kogle M.E."/>
            <person name="Barry K."/>
            <person name="Clum A."/>
            <person name="Na H."/>
            <person name="Ledsgaard L."/>
            <person name="Lin J."/>
            <person name="Lipzen A."/>
            <person name="Kuo A."/>
            <person name="Riley R."/>
            <person name="Mondo S."/>
            <person name="Labutti K."/>
            <person name="Haridas S."/>
            <person name="Pangalinan J."/>
            <person name="Salamov A.A."/>
            <person name="Simmons B.A."/>
            <person name="Magnuson J.K."/>
            <person name="Chen J."/>
            <person name="Drula E."/>
            <person name="Henrissat B."/>
            <person name="Wiebenga A."/>
            <person name="Lubbers R.J."/>
            <person name="Gomes A.C."/>
            <person name="Makela M.R."/>
            <person name="Stajich J."/>
            <person name="Grigoriev I.V."/>
            <person name="Mortensen U.H."/>
            <person name="De Vries R.P."/>
            <person name="Baker S.E."/>
            <person name="Andersen M.R."/>
        </authorList>
    </citation>
    <scope>NUCLEOTIDE SEQUENCE [LARGE SCALE GENOMIC DNA]</scope>
    <source>
        <strain evidence="3 4">CBS 588.65</strain>
    </source>
</reference>
<feature type="chain" id="PRO_5047247844" evidence="2">
    <location>
        <begin position="24"/>
        <end position="438"/>
    </location>
</feature>
<evidence type="ECO:0000313" key="3">
    <source>
        <dbReference type="EMBL" id="KAL2810973.1"/>
    </source>
</evidence>